<reference evidence="1" key="1">
    <citation type="submission" date="2018-06" db="EMBL/GenBank/DDBJ databases">
        <authorList>
            <person name="Zhirakovskaya E."/>
        </authorList>
    </citation>
    <scope>NUCLEOTIDE SEQUENCE</scope>
</reference>
<gene>
    <name evidence="1" type="ORF">MNBD_GAMMA10-2338</name>
</gene>
<organism evidence="1">
    <name type="scientific">hydrothermal vent metagenome</name>
    <dbReference type="NCBI Taxonomy" id="652676"/>
    <lineage>
        <taxon>unclassified sequences</taxon>
        <taxon>metagenomes</taxon>
        <taxon>ecological metagenomes</taxon>
    </lineage>
</organism>
<evidence type="ECO:0008006" key="2">
    <source>
        <dbReference type="Google" id="ProtNLM"/>
    </source>
</evidence>
<dbReference type="SUPFAM" id="SSF52540">
    <property type="entry name" value="P-loop containing nucleoside triphosphate hydrolases"/>
    <property type="match status" value="1"/>
</dbReference>
<dbReference type="EMBL" id="UOFJ01000512">
    <property type="protein sequence ID" value="VAW70298.1"/>
    <property type="molecule type" value="Genomic_DNA"/>
</dbReference>
<dbReference type="AlphaFoldDB" id="A0A3B0XQ07"/>
<accession>A0A3B0XQ07</accession>
<evidence type="ECO:0000313" key="1">
    <source>
        <dbReference type="EMBL" id="VAW70298.1"/>
    </source>
</evidence>
<name>A0A3B0XQ07_9ZZZZ</name>
<dbReference type="PANTHER" id="PTHR34301:SF8">
    <property type="entry name" value="ATPASE DOMAIN-CONTAINING PROTEIN"/>
    <property type="match status" value="1"/>
</dbReference>
<protein>
    <recommendedName>
        <fullName evidence="2">ATPase domain-containing protein</fullName>
    </recommendedName>
</protein>
<dbReference type="PANTHER" id="PTHR34301">
    <property type="entry name" value="DNA-BINDING PROTEIN-RELATED"/>
    <property type="match status" value="1"/>
</dbReference>
<dbReference type="Gene3D" id="3.40.50.300">
    <property type="entry name" value="P-loop containing nucleotide triphosphate hydrolases"/>
    <property type="match status" value="1"/>
</dbReference>
<dbReference type="InterPro" id="IPR027417">
    <property type="entry name" value="P-loop_NTPase"/>
</dbReference>
<sequence length="390" mass="44801">MNNIVGQAVRNTDFWNRKSELAAIWDAIESGSHLLISAPRRVGKTSILYKIMDEPKPGFIPVYVDTESADSENEFWQKLFNALRAEEFVNKLESMAKTLWDKIKNIKISKISADGVIFDDGKALSYKESFMRLINDLGNGEKIVFMIDEFAQTIENIIKYEGSKNALSLLKAHRALRQDAQISNKLTFVYAGSIGLESVVAKMHATKHINDLNSIKIMDLSVAEAKKFAHKLSADININIPDEQITYLLEKIEWFIPFYIQLIIQEIRSLHRRELAENLPVTNTQIDNAINNALDHRNHFESWHSKLKEGHGKNEYLFAKQVLNIISEKLSIMSLDIINIALKHSLDEDVAREILHSLVYDGYINNDKDIKLYRFNSPVLRLWWCRNVAN</sequence>
<proteinExistence type="predicted"/>